<dbReference type="Proteomes" id="UP000677228">
    <property type="component" value="Unassembled WGS sequence"/>
</dbReference>
<organism evidence="1 3">
    <name type="scientific">Didymodactylos carnosus</name>
    <dbReference type="NCBI Taxonomy" id="1234261"/>
    <lineage>
        <taxon>Eukaryota</taxon>
        <taxon>Metazoa</taxon>
        <taxon>Spiralia</taxon>
        <taxon>Gnathifera</taxon>
        <taxon>Rotifera</taxon>
        <taxon>Eurotatoria</taxon>
        <taxon>Bdelloidea</taxon>
        <taxon>Philodinida</taxon>
        <taxon>Philodinidae</taxon>
        <taxon>Didymodactylos</taxon>
    </lineage>
</organism>
<protein>
    <submittedName>
        <fullName evidence="1">Uncharacterized protein</fullName>
    </submittedName>
</protein>
<evidence type="ECO:0000313" key="1">
    <source>
        <dbReference type="EMBL" id="CAF1623042.1"/>
    </source>
</evidence>
<feature type="non-terminal residue" evidence="1">
    <location>
        <position position="1"/>
    </location>
</feature>
<evidence type="ECO:0000313" key="3">
    <source>
        <dbReference type="Proteomes" id="UP000677228"/>
    </source>
</evidence>
<dbReference type="Proteomes" id="UP000682733">
    <property type="component" value="Unassembled WGS sequence"/>
</dbReference>
<gene>
    <name evidence="1" type="ORF">OVA965_LOCUS43300</name>
    <name evidence="2" type="ORF">TMI583_LOCUS45500</name>
</gene>
<proteinExistence type="predicted"/>
<comment type="caution">
    <text evidence="1">The sequence shown here is derived from an EMBL/GenBank/DDBJ whole genome shotgun (WGS) entry which is preliminary data.</text>
</comment>
<dbReference type="EMBL" id="CAJOBA010081486">
    <property type="protein sequence ID" value="CAF4443659.1"/>
    <property type="molecule type" value="Genomic_DNA"/>
</dbReference>
<sequence length="239" mass="28011">MSPVGIPVIVCCRPGTTSLLRPRIELFESYCNLTAKNWFAGGTSIDGRDDVIQTFPFEETYELNENKVHTITDNCQISYYLHPNLNQQPMKLKLKCSEQEMIYINQFYLIDPKQNPILDMKQKKFKEPKLVDNEKYFKLTKENYALGYVEHMERNEMFIYTILLNSTNEQVKQWTEQFETTTTNDNPWANDEQILPPLIVLKQDINTHIFYDRDTDTTCYTLFNVDKANSSAILDKGFI</sequence>
<name>A0A8S2G524_9BILA</name>
<accession>A0A8S2G524</accession>
<evidence type="ECO:0000313" key="2">
    <source>
        <dbReference type="EMBL" id="CAF4443659.1"/>
    </source>
</evidence>
<dbReference type="AlphaFoldDB" id="A0A8S2G524"/>
<reference evidence="1" key="1">
    <citation type="submission" date="2021-02" db="EMBL/GenBank/DDBJ databases">
        <authorList>
            <person name="Nowell W R."/>
        </authorList>
    </citation>
    <scope>NUCLEOTIDE SEQUENCE</scope>
</reference>
<dbReference type="EMBL" id="CAJNOK010056481">
    <property type="protein sequence ID" value="CAF1623042.1"/>
    <property type="molecule type" value="Genomic_DNA"/>
</dbReference>